<dbReference type="HOGENOM" id="CLU_2553416_0_0_7"/>
<dbReference type="RefSeq" id="WP_012647451.1">
    <property type="nucleotide sequence ID" value="NC_011979.1"/>
</dbReference>
<accession>B9LZG9</accession>
<dbReference type="Proteomes" id="UP000007721">
    <property type="component" value="Chromosome"/>
</dbReference>
<dbReference type="EMBL" id="CP001390">
    <property type="protein sequence ID" value="ACM20722.1"/>
    <property type="molecule type" value="Genomic_DNA"/>
</dbReference>
<protein>
    <submittedName>
        <fullName evidence="1">Uncharacterized protein</fullName>
    </submittedName>
</protein>
<keyword evidence="2" id="KW-1185">Reference proteome</keyword>
<name>B9LZG9_GEODF</name>
<gene>
    <name evidence="1" type="ordered locus">Geob_2368</name>
</gene>
<organism evidence="1 2">
    <name type="scientific">Geotalea daltonii (strain DSM 22248 / JCM 15807 / FRC-32)</name>
    <name type="common">Geobacter daltonii</name>
    <dbReference type="NCBI Taxonomy" id="316067"/>
    <lineage>
        <taxon>Bacteria</taxon>
        <taxon>Pseudomonadati</taxon>
        <taxon>Thermodesulfobacteriota</taxon>
        <taxon>Desulfuromonadia</taxon>
        <taxon>Geobacterales</taxon>
        <taxon>Geobacteraceae</taxon>
        <taxon>Geotalea</taxon>
    </lineage>
</organism>
<evidence type="ECO:0000313" key="1">
    <source>
        <dbReference type="EMBL" id="ACM20722.1"/>
    </source>
</evidence>
<dbReference type="AlphaFoldDB" id="B9LZG9"/>
<evidence type="ECO:0000313" key="2">
    <source>
        <dbReference type="Proteomes" id="UP000007721"/>
    </source>
</evidence>
<dbReference type="KEGG" id="geo:Geob_2368"/>
<proteinExistence type="predicted"/>
<reference evidence="1 2" key="1">
    <citation type="submission" date="2009-01" db="EMBL/GenBank/DDBJ databases">
        <title>Complete sequence of Geobacter sp. FRC-32.</title>
        <authorList>
            <consortium name="US DOE Joint Genome Institute"/>
            <person name="Lucas S."/>
            <person name="Copeland A."/>
            <person name="Lapidus A."/>
            <person name="Glavina del Rio T."/>
            <person name="Dalin E."/>
            <person name="Tice H."/>
            <person name="Bruce D."/>
            <person name="Goodwin L."/>
            <person name="Pitluck S."/>
            <person name="Saunders E."/>
            <person name="Brettin T."/>
            <person name="Detter J.C."/>
            <person name="Han C."/>
            <person name="Larimer F."/>
            <person name="Land M."/>
            <person name="Hauser L."/>
            <person name="Kyrpides N."/>
            <person name="Ovchinnikova G."/>
            <person name="Kostka J."/>
            <person name="Richardson P."/>
        </authorList>
    </citation>
    <scope>NUCLEOTIDE SEQUENCE [LARGE SCALE GENOMIC DNA]</scope>
    <source>
        <strain evidence="2">DSM 22248 / JCM 15807 / FRC-32</strain>
    </source>
</reference>
<sequence>MLSQKDYEAFHAVVHSSRLSSDEFEIGTVDYVDRLERLYPDFTRVSIVYKPTHVMKNYVAGCLSYWICMFEQDMEGGAFKII</sequence>